<organism evidence="4 7">
    <name type="scientific">Aerococcus mictus</name>
    <dbReference type="NCBI Taxonomy" id="2976810"/>
    <lineage>
        <taxon>Bacteria</taxon>
        <taxon>Bacillati</taxon>
        <taxon>Bacillota</taxon>
        <taxon>Bacilli</taxon>
        <taxon>Lactobacillales</taxon>
        <taxon>Aerococcaceae</taxon>
        <taxon>Aerococcus</taxon>
    </lineage>
</organism>
<proteinExistence type="predicted"/>
<keyword evidence="2" id="KW-0067">ATP-binding</keyword>
<dbReference type="GO" id="GO:0003678">
    <property type="term" value="F:DNA helicase activity"/>
    <property type="evidence" value="ECO:0007669"/>
    <property type="project" value="UniProtKB-ARBA"/>
</dbReference>
<evidence type="ECO:0000313" key="5">
    <source>
        <dbReference type="EMBL" id="WWC55038.1"/>
    </source>
</evidence>
<accession>A0A1E9PGB1</accession>
<keyword evidence="6" id="KW-1185">Reference proteome</keyword>
<dbReference type="Proteomes" id="UP000250354">
    <property type="component" value="Chromosome"/>
</dbReference>
<dbReference type="Gene3D" id="3.40.50.300">
    <property type="entry name" value="P-loop containing nucleotide triphosphate hydrolases"/>
    <property type="match status" value="2"/>
</dbReference>
<keyword evidence="4" id="KW-0347">Helicase</keyword>
<dbReference type="InterPro" id="IPR027417">
    <property type="entry name" value="P-loop_NTPase"/>
</dbReference>
<evidence type="ECO:0000256" key="1">
    <source>
        <dbReference type="ARBA" id="ARBA00022741"/>
    </source>
</evidence>
<dbReference type="GO" id="GO:0005524">
    <property type="term" value="F:ATP binding"/>
    <property type="evidence" value="ECO:0007669"/>
    <property type="project" value="UniProtKB-KW"/>
</dbReference>
<dbReference type="EMBL" id="CP145132">
    <property type="protein sequence ID" value="WWC55038.1"/>
    <property type="molecule type" value="Genomic_DNA"/>
</dbReference>
<sequence length="490" mass="55609">MYDFSKALTNNIERTYTYAYASNAFQYPKPAYEYNALEFFHRLLEIEPFKAFMNLERYGFKQTKRALDRYEIPYTADQERRARVFYDVTTLMLARSSDYVSLDLGTEDLEGTGVVLYKAPNTYTTYDTLAVAKFIRNLPAHQKVNNTIYTAELPDLLKRSNEQMEALETCVTHKVSCLIGGAGTGKSFVTANIINQLKENDQRVVVLAPTHKAKEALQEKLEDNVTVRTIHSYIYKPEDCDAIVIDESGMLSTPLFKGLINNYKNQQLVFVGDKNQLPPIEYGRPFELLQQSVTVSELKENRRSEAADIIALGKEVIGIPQNANMNTPNIVFAPTIQSAFEDEGAEVLLTFTNADVKETNEQQKLKDAPASIYPEFSIGDKIIAKTNKKGKHFNGELFTIIDYDLIESKTTGRKVRLNTPQDLAYNFDLAYGLTIHKSQGSEWDVVAYKPSDLDTRNLAYVAITRAKKKLVIIGDLKSEYLAQDDWRFIS</sequence>
<evidence type="ECO:0000259" key="3">
    <source>
        <dbReference type="Pfam" id="PF13538"/>
    </source>
</evidence>
<evidence type="ECO:0000313" key="4">
    <source>
        <dbReference type="EMBL" id="MCY3086774.1"/>
    </source>
</evidence>
<reference evidence="5 6" key="1">
    <citation type="journal article" date="2020" name="J. Bacteriol.">
        <title>Aerococcus urinae Isolated from Women with Lower Urinary Tract Symptoms: In Vitro Aggregation and Genome Analysis.</title>
        <authorList>
            <person name="Hilt E.E."/>
            <person name="Putonti C."/>
            <person name="Thomas-White K."/>
            <person name="Lewis A.L."/>
            <person name="Visick K.L."/>
            <person name="Gilbert N.M."/>
            <person name="Wolfe A.J."/>
        </authorList>
    </citation>
    <scope>NUCLEOTIDE SEQUENCE [LARGE SCALE GENOMIC DNA]</scope>
    <source>
        <strain evidence="5 6">UMB1016</strain>
    </source>
</reference>
<dbReference type="CDD" id="cd17933">
    <property type="entry name" value="DEXSc_RecD-like"/>
    <property type="match status" value="1"/>
</dbReference>
<dbReference type="Pfam" id="PF13538">
    <property type="entry name" value="UvrD_C_2"/>
    <property type="match status" value="1"/>
</dbReference>
<dbReference type="AlphaFoldDB" id="A0A1E9PGB1"/>
<protein>
    <submittedName>
        <fullName evidence="4">ATP-dependent RecD-like DNA helicase</fullName>
    </submittedName>
</protein>
<accession>A0A9Q4H6F5</accession>
<feature type="domain" description="UvrD-like helicase C-terminal" evidence="3">
    <location>
        <begin position="430"/>
        <end position="473"/>
    </location>
</feature>
<evidence type="ECO:0000313" key="6">
    <source>
        <dbReference type="Proteomes" id="UP000250354"/>
    </source>
</evidence>
<dbReference type="InterPro" id="IPR027785">
    <property type="entry name" value="UvrD-like_helicase_C"/>
</dbReference>
<dbReference type="PANTHER" id="PTHR43788:SF6">
    <property type="entry name" value="DNA HELICASE B"/>
    <property type="match status" value="1"/>
</dbReference>
<dbReference type="EMBL" id="JAOTMY010000001">
    <property type="protein sequence ID" value="MCY3086774.1"/>
    <property type="molecule type" value="Genomic_DNA"/>
</dbReference>
<dbReference type="InterPro" id="IPR050534">
    <property type="entry name" value="Coronavir_polyprotein_1ab"/>
</dbReference>
<keyword evidence="1" id="KW-0547">Nucleotide-binding</keyword>
<name>A0A1E9PGB1_9LACT</name>
<evidence type="ECO:0000256" key="2">
    <source>
        <dbReference type="ARBA" id="ARBA00022840"/>
    </source>
</evidence>
<evidence type="ECO:0000313" key="7">
    <source>
        <dbReference type="Proteomes" id="UP001069047"/>
    </source>
</evidence>
<dbReference type="RefSeq" id="WP_070559450.1">
    <property type="nucleotide sequence ID" value="NZ_CAJHLJ010000013.1"/>
</dbReference>
<dbReference type="PANTHER" id="PTHR43788">
    <property type="entry name" value="DNA2/NAM7 HELICASE FAMILY MEMBER"/>
    <property type="match status" value="1"/>
</dbReference>
<reference evidence="5" key="3">
    <citation type="submission" date="2024-02" db="EMBL/GenBank/DDBJ databases">
        <authorList>
            <person name="Choi B."/>
        </authorList>
    </citation>
    <scope>NUCLEOTIDE SEQUENCE</scope>
    <source>
        <strain evidence="5">UMB1016</strain>
    </source>
</reference>
<gene>
    <name evidence="5" type="ORF">DBT44_0001690</name>
    <name evidence="4" type="ORF">ODY61_01440</name>
</gene>
<dbReference type="CDD" id="cd18809">
    <property type="entry name" value="SF1_C_RecD"/>
    <property type="match status" value="1"/>
</dbReference>
<keyword evidence="4" id="KW-0378">Hydrolase</keyword>
<dbReference type="Proteomes" id="UP001069047">
    <property type="component" value="Unassembled WGS sequence"/>
</dbReference>
<dbReference type="Pfam" id="PF13604">
    <property type="entry name" value="AAA_30"/>
    <property type="match status" value="1"/>
</dbReference>
<dbReference type="SUPFAM" id="SSF52540">
    <property type="entry name" value="P-loop containing nucleoside triphosphate hydrolases"/>
    <property type="match status" value="1"/>
</dbReference>
<reference evidence="4" key="2">
    <citation type="submission" date="2022-09" db="EMBL/GenBank/DDBJ databases">
        <title>Aerococcus urinae taxonomy study.</title>
        <authorList>
            <person name="Christensen J."/>
            <person name="Senneby E."/>
        </authorList>
    </citation>
    <scope>NUCLEOTIDE SEQUENCE</scope>
    <source>
        <strain evidence="4">LUND-41-B12</strain>
    </source>
</reference>